<keyword evidence="1" id="KW-0812">Transmembrane</keyword>
<evidence type="ECO:0000256" key="1">
    <source>
        <dbReference type="SAM" id="Phobius"/>
    </source>
</evidence>
<name>Q25320_LEIMA</name>
<evidence type="ECO:0000313" key="2">
    <source>
        <dbReference type="EMBL" id="AAA29233.1"/>
    </source>
</evidence>
<sequence length="139" mass="15375">MIIRYMSRVTSLLSQGLHHGYGGVSSIRSAVLEELHLLCMEGARVVHMSPSFVLASAHFVRWRVCGHTNHTRRAADLPGENLPCTGRRCTFLLYFALLSFFALSLVLEIAVLPSVFAFLDARCLCVSPSSAPQSLRRSL</sequence>
<keyword evidence="1" id="KW-1133">Transmembrane helix</keyword>
<organism evidence="2">
    <name type="scientific">Leishmania major</name>
    <dbReference type="NCBI Taxonomy" id="5664"/>
    <lineage>
        <taxon>Eukaryota</taxon>
        <taxon>Discoba</taxon>
        <taxon>Euglenozoa</taxon>
        <taxon>Kinetoplastea</taxon>
        <taxon>Metakinetoplastina</taxon>
        <taxon>Trypanosomatida</taxon>
        <taxon>Trypanosomatidae</taxon>
        <taxon>Leishmaniinae</taxon>
        <taxon>Leishmania</taxon>
    </lineage>
</organism>
<gene>
    <name evidence="2" type="primary">fl1.1</name>
</gene>
<feature type="transmembrane region" description="Helical" evidence="1">
    <location>
        <begin position="91"/>
        <end position="119"/>
    </location>
</feature>
<protein>
    <submittedName>
        <fullName evidence="2">Fl1.1 protein</fullName>
    </submittedName>
</protein>
<dbReference type="EMBL" id="M64672">
    <property type="protein sequence ID" value="AAA29233.1"/>
    <property type="molecule type" value="mRNA"/>
</dbReference>
<dbReference type="AlphaFoldDB" id="Q25320"/>
<reference evidence="2" key="1">
    <citation type="journal article" date="1992" name="Mol. Biochem. Parasitol.">
        <title>Genes selectively expressed in the infectious (metacyclic) stage of Leishmania major promastigotes encode a potential basic-zipper structural motif.</title>
        <authorList>
            <person name="Brodin T.N."/>
            <person name="Heath S."/>
            <person name="Sacks D.L."/>
        </authorList>
    </citation>
    <scope>NUCLEOTIDE SEQUENCE</scope>
    <source>
        <strain evidence="2">Friedlin VI</strain>
    </source>
</reference>
<proteinExistence type="evidence at transcript level"/>
<accession>Q25320</accession>
<keyword evidence="1" id="KW-0472">Membrane</keyword>